<dbReference type="GO" id="GO:0035251">
    <property type="term" value="F:UDP-glucosyltransferase activity"/>
    <property type="evidence" value="ECO:0007669"/>
    <property type="project" value="InterPro"/>
</dbReference>
<accession>A0A6A4L9R4</accession>
<reference evidence="2" key="1">
    <citation type="journal article" date="2019" name="Genome Biol. Evol.">
        <title>The Rhododendron genome and chromosomal organization provide insight into shared whole-genome duplications across the heath family (Ericaceae).</title>
        <authorList>
            <person name="Soza V.L."/>
            <person name="Lindsley D."/>
            <person name="Waalkes A."/>
            <person name="Ramage E."/>
            <person name="Patwardhan R.P."/>
            <person name="Burton J.N."/>
            <person name="Adey A."/>
            <person name="Kumar A."/>
            <person name="Qiu R."/>
            <person name="Shendure J."/>
            <person name="Hall B."/>
        </authorList>
    </citation>
    <scope>NUCLEOTIDE SEQUENCE</scope>
    <source>
        <strain evidence="2">RSF 1966-606</strain>
    </source>
</reference>
<dbReference type="AlphaFoldDB" id="A0A6A4L9R4"/>
<protein>
    <submittedName>
        <fullName evidence="2">Uncharacterized protein</fullName>
    </submittedName>
</protein>
<name>A0A6A4L9R4_9ERIC</name>
<dbReference type="PANTHER" id="PTHR48048">
    <property type="entry name" value="GLYCOSYLTRANSFERASE"/>
    <property type="match status" value="1"/>
</dbReference>
<organism evidence="2">
    <name type="scientific">Rhododendron williamsianum</name>
    <dbReference type="NCBI Taxonomy" id="262921"/>
    <lineage>
        <taxon>Eukaryota</taxon>
        <taxon>Viridiplantae</taxon>
        <taxon>Streptophyta</taxon>
        <taxon>Embryophyta</taxon>
        <taxon>Tracheophyta</taxon>
        <taxon>Spermatophyta</taxon>
        <taxon>Magnoliopsida</taxon>
        <taxon>eudicotyledons</taxon>
        <taxon>Gunneridae</taxon>
        <taxon>Pentapetalae</taxon>
        <taxon>asterids</taxon>
        <taxon>Ericales</taxon>
        <taxon>Ericaceae</taxon>
        <taxon>Ericoideae</taxon>
        <taxon>Rhodoreae</taxon>
        <taxon>Rhododendron</taxon>
    </lineage>
</organism>
<comment type="similarity">
    <text evidence="1">Belongs to the UDP-glycosyltransferase family.</text>
</comment>
<feature type="non-terminal residue" evidence="2">
    <location>
        <position position="1"/>
    </location>
</feature>
<evidence type="ECO:0000313" key="2">
    <source>
        <dbReference type="EMBL" id="KAE9455020.1"/>
    </source>
</evidence>
<dbReference type="PANTHER" id="PTHR48048:SF45">
    <property type="entry name" value="GLYCOSYLTRANSFERASE"/>
    <property type="match status" value="1"/>
</dbReference>
<comment type="caution">
    <text evidence="2">The sequence shown here is derived from an EMBL/GenBank/DDBJ whole genome shotgun (WGS) entry which is preliminary data.</text>
</comment>
<evidence type="ECO:0000256" key="1">
    <source>
        <dbReference type="ARBA" id="ARBA00009995"/>
    </source>
</evidence>
<proteinExistence type="inferred from homology"/>
<dbReference type="OrthoDB" id="5835829at2759"/>
<gene>
    <name evidence="2" type="ORF">C3L33_13078</name>
</gene>
<dbReference type="SUPFAM" id="SSF53756">
    <property type="entry name" value="UDP-Glycosyltransferase/glycogen phosphorylase"/>
    <property type="match status" value="2"/>
</dbReference>
<dbReference type="EMBL" id="QEFC01001871">
    <property type="protein sequence ID" value="KAE9455020.1"/>
    <property type="molecule type" value="Genomic_DNA"/>
</dbReference>
<dbReference type="InterPro" id="IPR050481">
    <property type="entry name" value="UDP-glycosyltransf_plant"/>
</dbReference>
<sequence length="210" mass="23530">MRYSSIEPKLVTADEIENGIRRLMENGDKSSTEGIKQKVKEMSEKSKVAIKEGGSSYNSIGLTAEEIDIGIRKLMEGGNACGEEIKQRVKEMSKKIKRDSSCPRAKWPSILVVSATASFEGQKRDSRLAVDIKLDYKKDICMSNSSNVMLVTAEEIENGIRKLMESENECGKERKQRVKEMSEKSKVAVVEGGSSYNSIELWIEDFMKTT</sequence>